<keyword evidence="1" id="KW-1133">Transmembrane helix</keyword>
<keyword evidence="1" id="KW-0812">Transmembrane</keyword>
<evidence type="ECO:0000313" key="2">
    <source>
        <dbReference type="EMBL" id="PWW12192.1"/>
    </source>
</evidence>
<evidence type="ECO:0000256" key="1">
    <source>
        <dbReference type="SAM" id="Phobius"/>
    </source>
</evidence>
<accession>A0A317Q6D8</accession>
<dbReference type="EMBL" id="QGTT01000008">
    <property type="protein sequence ID" value="PWW12192.1"/>
    <property type="molecule type" value="Genomic_DNA"/>
</dbReference>
<keyword evidence="3" id="KW-1185">Reference proteome</keyword>
<name>A0A317Q6D8_9GAMM</name>
<dbReference type="AlphaFoldDB" id="A0A317Q6D8"/>
<reference evidence="2 3" key="1">
    <citation type="submission" date="2018-05" db="EMBL/GenBank/DDBJ databases">
        <title>Freshwater and sediment microbial communities from various areas in North America, analyzing microbe dynamics in response to fracking.</title>
        <authorList>
            <person name="Lamendella R."/>
        </authorList>
    </citation>
    <scope>NUCLEOTIDE SEQUENCE [LARGE SCALE GENOMIC DNA]</scope>
    <source>
        <strain evidence="2 3">125B1</strain>
    </source>
</reference>
<organism evidence="2 3">
    <name type="scientific">Pseudidiomarina maritima</name>
    <dbReference type="NCBI Taxonomy" id="519453"/>
    <lineage>
        <taxon>Bacteria</taxon>
        <taxon>Pseudomonadati</taxon>
        <taxon>Pseudomonadota</taxon>
        <taxon>Gammaproteobacteria</taxon>
        <taxon>Alteromonadales</taxon>
        <taxon>Idiomarinaceae</taxon>
        <taxon>Pseudidiomarina</taxon>
    </lineage>
</organism>
<sequence>MSVLKNSAMRMFMVTRVKNLRGRGWTRKSVIFLILSGMVAALAYVLFADRVNIYTVSARTDVMSIVTADSTINQWRIPNDATVLSGITGEALMDPEQNPAEQMELVDYKTGENFIIVNPGIQVTFFVNHANSEFVITLEHPDFANGSVGYLERDLGRQELGSYVDVIMDQSRQLLFPFMGEVVIGDDVSTSVAATLLSGNIRIIEQELFGDVRYVSGEFELDQGDRVTLHNDIERNTNAVLRGFVRYEPNDSMYITTHGETTVARVERLGSAGYDAKTSLWKRFGNDPVVMALTSLYAIIFLMLEFTVMLRSLFAPKKEQIKAEEVVVER</sequence>
<proteinExistence type="predicted"/>
<dbReference type="Proteomes" id="UP000246964">
    <property type="component" value="Unassembled WGS sequence"/>
</dbReference>
<feature type="transmembrane region" description="Helical" evidence="1">
    <location>
        <begin position="289"/>
        <end position="310"/>
    </location>
</feature>
<comment type="caution">
    <text evidence="2">The sequence shown here is derived from an EMBL/GenBank/DDBJ whole genome shotgun (WGS) entry which is preliminary data.</text>
</comment>
<evidence type="ECO:0000313" key="3">
    <source>
        <dbReference type="Proteomes" id="UP000246964"/>
    </source>
</evidence>
<dbReference type="OrthoDB" id="6239796at2"/>
<dbReference type="RefSeq" id="WP_110076053.1">
    <property type="nucleotide sequence ID" value="NZ_QGTT01000008.1"/>
</dbReference>
<keyword evidence="1" id="KW-0472">Membrane</keyword>
<protein>
    <submittedName>
        <fullName evidence="2">Uncharacterized protein</fullName>
    </submittedName>
</protein>
<gene>
    <name evidence="2" type="ORF">DET45_10824</name>
</gene>